<dbReference type="Pfam" id="PF23726">
    <property type="entry name" value="Beta-prop_RSE1_2nd"/>
    <property type="match status" value="1"/>
</dbReference>
<dbReference type="InterPro" id="IPR018846">
    <property type="entry name" value="Beta-prop_RSE1/DDB1/CPSF1_1st"/>
</dbReference>
<comment type="caution">
    <text evidence="7">The sequence shown here is derived from an EMBL/GenBank/DDBJ whole genome shotgun (WGS) entry which is preliminary data.</text>
</comment>
<dbReference type="InterPro" id="IPR004871">
    <property type="entry name" value="RSE1/DDB1/CPSF1_C"/>
</dbReference>
<proteinExistence type="inferred from homology"/>
<feature type="domain" description="RSE1/DDB1/CPSF1 first beta-propeller" evidence="5">
    <location>
        <begin position="14"/>
        <end position="377"/>
    </location>
</feature>
<gene>
    <name evidence="7" type="primary">ddb1</name>
    <name evidence="7" type="ORF">FJT64_013163</name>
</gene>
<dbReference type="InterPro" id="IPR050358">
    <property type="entry name" value="RSE1/DDB1/CFT1"/>
</dbReference>
<evidence type="ECO:0000313" key="7">
    <source>
        <dbReference type="EMBL" id="KAF0288448.1"/>
    </source>
</evidence>
<sequence>MSHNYVVTAQKPTAVNHCVTGNFTSPTDLNLIMAKNNRLEVFIVSPEGLQPVKEIGIYGLISVMKLFRPCDEEKNLLFIVTQHYNAMILECVGRGESLEIVTKVHGNVADRIGKPAETGIIGIIDPESRCIALRLYDGILKIIPLEKESGELKAYNIRLEELTVQDIEFLYGCANPTVVLIHQDAHGRHVKTHEISLKEKEFIRSPWKQENVEPEAAMIDLVLMCLCALCFPQSPWKQENVEPEAAMIVPVPAPLYGALIVGQESITYHNGSSYITVAPPILKQSTMTCYGRVDPNGCRYLMGDMAGRLFMVLLDGEEKEGAERDIQVELLGECSIPECINYLDNGVVFVGSRLGDSQLVQLRVQPDENGSYLTVLDSHTNLAPIVDMVVVDLERQGQGQLVTCSGAFKDGSLRVIRNGIGIHELASIDLAGIKAMWSLRVGAGGDGDGDGDELFDNTLVIAFVGETRVLSLVGDEVEETEIAGLASDQQTFFCSNVQHSQILQVTASSARLLSDSTGRLLSEWRPPGGRNISVVTANTCQLACAVGSDLFYLEIESGEVVQKSMTTLEHEVACIDLTPSAGQQRAELAAVALWTDISARTLSLPALQPLCKECLGGEIIPRSILLAEFEGVPYCLVAMGDGSLFYFHVHLKSGLLTEKKKVTLGTQPTVLRAFRPHSTSSVFACSDRPAVIYSSNYKLVFSNVNLREVNHMCTLNTRAYRNSLALATDTTITIGVVDDIQKLHIRSVKLYESPRRIAYQESTETFGVLSMRLDEQGSSCLVAPRPSASTEAKTITQSSSSQLHRPSLQQLEQGQEVEVHSLLIIDQHTFEVQHAHSFVPSEYALSLISMKFDNDPACYFVVGTAYVNPEESEPKQGRIVVFQYNDQKLNQVSEKEIKGACYSLAAFNGKLLASINSTVRLFEWTAEHELRLECSHFNNVVALYLKTKGDFVLVGDLMRSITALQYKAMEGNFDEMARDFNAKYMTAVEILDDDTYLGAENSHNLFVCQKDSAATTDEERMQMQEVGRYHVGDMVNVFRHGSLVMQGVTESMAPTSGCVLFGTVQGSVGLVTQLEPEFYSFISELQHQLTRVIRPVGKIEHSAWRAYRCERKTEPCEGFIDGDLIESFLDLNRDQMAEVVRDLMITDSSSQRRAATVDDIIKAVEELTRIH</sequence>
<dbReference type="Proteomes" id="UP000440578">
    <property type="component" value="Unassembled WGS sequence"/>
</dbReference>
<evidence type="ECO:0000256" key="2">
    <source>
        <dbReference type="ARBA" id="ARBA00007453"/>
    </source>
</evidence>
<dbReference type="Gene3D" id="1.10.150.910">
    <property type="match status" value="1"/>
</dbReference>
<keyword evidence="8" id="KW-1185">Reference proteome</keyword>
<accession>A0A6A4VDF8</accession>
<dbReference type="OrthoDB" id="433457at2759"/>
<evidence type="ECO:0000259" key="4">
    <source>
        <dbReference type="Pfam" id="PF03178"/>
    </source>
</evidence>
<feature type="domain" description="RSE1/DDB1/CPSF1 second beta-propeller" evidence="6">
    <location>
        <begin position="422"/>
        <end position="736"/>
    </location>
</feature>
<dbReference type="Pfam" id="PF10433">
    <property type="entry name" value="Beta-prop_RSE1_1st"/>
    <property type="match status" value="1"/>
</dbReference>
<evidence type="ECO:0000259" key="5">
    <source>
        <dbReference type="Pfam" id="PF10433"/>
    </source>
</evidence>
<comment type="subcellular location">
    <subcellularLocation>
        <location evidence="1">Nucleus</location>
    </subcellularLocation>
</comment>
<dbReference type="InterPro" id="IPR015943">
    <property type="entry name" value="WD40/YVTN_repeat-like_dom_sf"/>
</dbReference>
<dbReference type="PANTHER" id="PTHR10644">
    <property type="entry name" value="DNA REPAIR/RNA PROCESSING CPSF FAMILY"/>
    <property type="match status" value="1"/>
</dbReference>
<feature type="domain" description="RSE1/DDB1/CPSF1 C-terminal" evidence="4">
    <location>
        <begin position="821"/>
        <end position="1130"/>
    </location>
</feature>
<dbReference type="EMBL" id="VIIS01002112">
    <property type="protein sequence ID" value="KAF0288448.1"/>
    <property type="molecule type" value="Genomic_DNA"/>
</dbReference>
<organism evidence="7 8">
    <name type="scientific">Amphibalanus amphitrite</name>
    <name type="common">Striped barnacle</name>
    <name type="synonym">Balanus amphitrite</name>
    <dbReference type="NCBI Taxonomy" id="1232801"/>
    <lineage>
        <taxon>Eukaryota</taxon>
        <taxon>Metazoa</taxon>
        <taxon>Ecdysozoa</taxon>
        <taxon>Arthropoda</taxon>
        <taxon>Crustacea</taxon>
        <taxon>Multicrustacea</taxon>
        <taxon>Cirripedia</taxon>
        <taxon>Thoracica</taxon>
        <taxon>Thoracicalcarea</taxon>
        <taxon>Balanomorpha</taxon>
        <taxon>Balanoidea</taxon>
        <taxon>Balanidae</taxon>
        <taxon>Amphibalaninae</taxon>
        <taxon>Amphibalanus</taxon>
    </lineage>
</organism>
<dbReference type="Pfam" id="PF03178">
    <property type="entry name" value="CPSF_A"/>
    <property type="match status" value="1"/>
</dbReference>
<dbReference type="GO" id="GO:0003676">
    <property type="term" value="F:nucleic acid binding"/>
    <property type="evidence" value="ECO:0007669"/>
    <property type="project" value="InterPro"/>
</dbReference>
<protein>
    <submittedName>
        <fullName evidence="7">DNA damage-binding protein 1</fullName>
    </submittedName>
</protein>
<reference evidence="7 8" key="1">
    <citation type="submission" date="2019-07" db="EMBL/GenBank/DDBJ databases">
        <title>Draft genome assembly of a fouling barnacle, Amphibalanus amphitrite (Darwin, 1854): The first reference genome for Thecostraca.</title>
        <authorList>
            <person name="Kim W."/>
        </authorList>
    </citation>
    <scope>NUCLEOTIDE SEQUENCE [LARGE SCALE GENOMIC DNA]</scope>
    <source>
        <strain evidence="7">SNU_AA5</strain>
        <tissue evidence="7">Soma without cirri and trophi</tissue>
    </source>
</reference>
<dbReference type="FunFam" id="1.10.150.910:FF:000003">
    <property type="entry name" value="DNA damage-binding protein 1a"/>
    <property type="match status" value="1"/>
</dbReference>
<evidence type="ECO:0000256" key="3">
    <source>
        <dbReference type="ARBA" id="ARBA00023242"/>
    </source>
</evidence>
<dbReference type="AlphaFoldDB" id="A0A6A4VDF8"/>
<name>A0A6A4VDF8_AMPAM</name>
<evidence type="ECO:0000259" key="6">
    <source>
        <dbReference type="Pfam" id="PF23726"/>
    </source>
</evidence>
<comment type="similarity">
    <text evidence="2">Belongs to the DDB1 family.</text>
</comment>
<evidence type="ECO:0000256" key="1">
    <source>
        <dbReference type="ARBA" id="ARBA00004123"/>
    </source>
</evidence>
<dbReference type="Gene3D" id="2.130.10.10">
    <property type="entry name" value="YVTN repeat-like/Quinoprotein amine dehydrogenase"/>
    <property type="match status" value="4"/>
</dbReference>
<dbReference type="InterPro" id="IPR058543">
    <property type="entry name" value="Beta-prop_RSE1/DDB1/CPSF1_2nd"/>
</dbReference>
<evidence type="ECO:0000313" key="8">
    <source>
        <dbReference type="Proteomes" id="UP000440578"/>
    </source>
</evidence>
<dbReference type="FunFam" id="2.130.10.10:FF:000070">
    <property type="entry name" value="DNA damage-binding protein 1"/>
    <property type="match status" value="1"/>
</dbReference>
<dbReference type="GO" id="GO:0005634">
    <property type="term" value="C:nucleus"/>
    <property type="evidence" value="ECO:0007669"/>
    <property type="project" value="UniProtKB-SubCell"/>
</dbReference>
<keyword evidence="3" id="KW-0539">Nucleus</keyword>